<sequence>IQLLQILPKHTADIILLIKQEFFIHPVGNVKKQEVT</sequence>
<reference evidence="1" key="1">
    <citation type="journal article" date="2014" name="Front. Microbiol.">
        <title>High frequency of phylogenetically diverse reductive dehalogenase-homologous genes in deep subseafloor sedimentary metagenomes.</title>
        <authorList>
            <person name="Kawai M."/>
            <person name="Futagami T."/>
            <person name="Toyoda A."/>
            <person name="Takaki Y."/>
            <person name="Nishi S."/>
            <person name="Hori S."/>
            <person name="Arai W."/>
            <person name="Tsubouchi T."/>
            <person name="Morono Y."/>
            <person name="Uchiyama I."/>
            <person name="Ito T."/>
            <person name="Fujiyama A."/>
            <person name="Inagaki F."/>
            <person name="Takami H."/>
        </authorList>
    </citation>
    <scope>NUCLEOTIDE SEQUENCE</scope>
    <source>
        <strain evidence="1">Expedition CK06-06</strain>
    </source>
</reference>
<feature type="non-terminal residue" evidence="1">
    <location>
        <position position="1"/>
    </location>
</feature>
<evidence type="ECO:0000313" key="1">
    <source>
        <dbReference type="EMBL" id="GAG54643.1"/>
    </source>
</evidence>
<name>X0Z2E2_9ZZZZ</name>
<dbReference type="AlphaFoldDB" id="X0Z2E2"/>
<gene>
    <name evidence="1" type="ORF">S01H4_11349</name>
</gene>
<dbReference type="EMBL" id="BART01004563">
    <property type="protein sequence ID" value="GAG54643.1"/>
    <property type="molecule type" value="Genomic_DNA"/>
</dbReference>
<comment type="caution">
    <text evidence="1">The sequence shown here is derived from an EMBL/GenBank/DDBJ whole genome shotgun (WGS) entry which is preliminary data.</text>
</comment>
<protein>
    <submittedName>
        <fullName evidence="1">Uncharacterized protein</fullName>
    </submittedName>
</protein>
<proteinExistence type="predicted"/>
<accession>X0Z2E2</accession>
<organism evidence="1">
    <name type="scientific">marine sediment metagenome</name>
    <dbReference type="NCBI Taxonomy" id="412755"/>
    <lineage>
        <taxon>unclassified sequences</taxon>
        <taxon>metagenomes</taxon>
        <taxon>ecological metagenomes</taxon>
    </lineage>
</organism>